<feature type="domain" description="ABC transporter" evidence="5">
    <location>
        <begin position="323"/>
        <end position="512"/>
    </location>
</feature>
<dbReference type="eggNOG" id="KOG0927">
    <property type="taxonomic scope" value="Eukaryota"/>
</dbReference>
<dbReference type="Gramene" id="Bo7g096880.1">
    <property type="protein sequence ID" value="Bo7g096880.1"/>
    <property type="gene ID" value="Bo7g096880"/>
</dbReference>
<reference evidence="6 7" key="1">
    <citation type="journal article" date="2014" name="Genome Biol.">
        <title>Transcriptome and methylome profiling reveals relics of genome dominance in the mesopolyploid Brassica oleracea.</title>
        <authorList>
            <person name="Parkin I.A."/>
            <person name="Koh C."/>
            <person name="Tang H."/>
            <person name="Robinson S.J."/>
            <person name="Kagale S."/>
            <person name="Clarke W.E."/>
            <person name="Town C.D."/>
            <person name="Nixon J."/>
            <person name="Krishnakumar V."/>
            <person name="Bidwell S.L."/>
            <person name="Denoeud F."/>
            <person name="Belcram H."/>
            <person name="Links M.G."/>
            <person name="Just J."/>
            <person name="Clarke C."/>
            <person name="Bender T."/>
            <person name="Huebert T."/>
            <person name="Mason A.S."/>
            <person name="Pires J.C."/>
            <person name="Barker G."/>
            <person name="Moore J."/>
            <person name="Walley P.G."/>
            <person name="Manoli S."/>
            <person name="Batley J."/>
            <person name="Edwards D."/>
            <person name="Nelson M.N."/>
            <person name="Wang X."/>
            <person name="Paterson A.H."/>
            <person name="King G."/>
            <person name="Bancroft I."/>
            <person name="Chalhoub B."/>
            <person name="Sharpe A.G."/>
        </authorList>
    </citation>
    <scope>NUCLEOTIDE SEQUENCE</scope>
    <source>
        <strain evidence="6 7">cv. TO1000</strain>
    </source>
</reference>
<name>A0A0D3DD37_BRAOL</name>
<dbReference type="CDD" id="cd03221">
    <property type="entry name" value="ABCF_EF-3"/>
    <property type="match status" value="2"/>
</dbReference>
<keyword evidence="7" id="KW-1185">Reference proteome</keyword>
<dbReference type="PANTHER" id="PTHR19211:SF14">
    <property type="entry name" value="ATP-BINDING CASSETTE SUB-FAMILY F MEMBER 1"/>
    <property type="match status" value="1"/>
</dbReference>
<dbReference type="AlphaFoldDB" id="A0A0D3DD37"/>
<evidence type="ECO:0000256" key="4">
    <source>
        <dbReference type="SAM" id="MobiDB-lite"/>
    </source>
</evidence>
<keyword evidence="3" id="KW-0067">ATP-binding</keyword>
<evidence type="ECO:0000259" key="5">
    <source>
        <dbReference type="PROSITE" id="PS50893"/>
    </source>
</evidence>
<organism evidence="6 7">
    <name type="scientific">Brassica oleracea var. oleracea</name>
    <dbReference type="NCBI Taxonomy" id="109376"/>
    <lineage>
        <taxon>Eukaryota</taxon>
        <taxon>Viridiplantae</taxon>
        <taxon>Streptophyta</taxon>
        <taxon>Embryophyta</taxon>
        <taxon>Tracheophyta</taxon>
        <taxon>Spermatophyta</taxon>
        <taxon>Magnoliopsida</taxon>
        <taxon>eudicotyledons</taxon>
        <taxon>Gunneridae</taxon>
        <taxon>Pentapetalae</taxon>
        <taxon>rosids</taxon>
        <taxon>malvids</taxon>
        <taxon>Brassicales</taxon>
        <taxon>Brassicaceae</taxon>
        <taxon>Brassiceae</taxon>
        <taxon>Brassica</taxon>
    </lineage>
</organism>
<dbReference type="InterPro" id="IPR003593">
    <property type="entry name" value="AAA+_ATPase"/>
</dbReference>
<evidence type="ECO:0000256" key="2">
    <source>
        <dbReference type="ARBA" id="ARBA00022741"/>
    </source>
</evidence>
<dbReference type="OMA" id="QMGLQFE"/>
<accession>A0A0D3DD37</accession>
<sequence length="516" mass="57453">MGSKASVLEGEDTRDANVKDITIKSFSVSVRGKQLLNNASLVISHGRKYGLVGHNGTGKSSLLKLLAWSKLPVPKNIDILLVEQEVASDDKTAVEAVVSANEELVKLREEASSLLQDSDNGEKLSELYEKLQLLGSDAAEAQASKILAGLGFTKDMQVRPTKSFSGGWRMRISLAGALFVKPTLLLLDEPTNHLDLRAVLWLEEYLCRWKNTLVVVSHGLDFLNTVCTDIIDLKDQKLNLYHGNFDAYEKQYGQLLKGANKKYLIHEKQRIKAAGDASKRKGKGKGKEEEEGTAPKGPKRWRDYRVKLNFPEPTELASPPPLLQLIEVSFSYPERPDFKLSDVDLGIDMGTRVVIVGPNGAGKSTLLNLVAGDLVPTEGEVRRSQTLRIGRYSQHFLDQLKMEETPVHYLLRLHPDQEGHVKAVRAKLGRFGLQDEPTNHLDMQTIDALADALDGFKGGVVLVSHDSRLISRVCQDEEKSEIWVVKDGTVTFFQGTFEEYKEELKREIKAEVDELS</sequence>
<proteinExistence type="predicted"/>
<dbReference type="STRING" id="109376.A0A0D3DD37"/>
<dbReference type="SMART" id="SM00382">
    <property type="entry name" value="AAA"/>
    <property type="match status" value="2"/>
</dbReference>
<evidence type="ECO:0000313" key="6">
    <source>
        <dbReference type="EnsemblPlants" id="Bo7g096880.1"/>
    </source>
</evidence>
<dbReference type="FunFam" id="3.40.50.300:FF:000011">
    <property type="entry name" value="Putative ABC transporter ATP-binding component"/>
    <property type="match status" value="1"/>
</dbReference>
<dbReference type="PROSITE" id="PS50893">
    <property type="entry name" value="ABC_TRANSPORTER_2"/>
    <property type="match status" value="2"/>
</dbReference>
<dbReference type="SUPFAM" id="SSF52540">
    <property type="entry name" value="P-loop containing nucleoside triphosphate hydrolases"/>
    <property type="match status" value="2"/>
</dbReference>
<evidence type="ECO:0000256" key="1">
    <source>
        <dbReference type="ARBA" id="ARBA00022737"/>
    </source>
</evidence>
<dbReference type="InterPro" id="IPR050611">
    <property type="entry name" value="ABCF"/>
</dbReference>
<dbReference type="InterPro" id="IPR003439">
    <property type="entry name" value="ABC_transporter-like_ATP-bd"/>
</dbReference>
<dbReference type="Proteomes" id="UP000032141">
    <property type="component" value="Chromosome C7"/>
</dbReference>
<dbReference type="FunFam" id="3.40.50.300:FF:001092">
    <property type="entry name" value="ATP-binding cassette sub-family F member 2"/>
    <property type="match status" value="1"/>
</dbReference>
<dbReference type="GO" id="GO:0005524">
    <property type="term" value="F:ATP binding"/>
    <property type="evidence" value="ECO:0007669"/>
    <property type="project" value="UniProtKB-KW"/>
</dbReference>
<feature type="region of interest" description="Disordered" evidence="4">
    <location>
        <begin position="274"/>
        <end position="298"/>
    </location>
</feature>
<dbReference type="PROSITE" id="PS00211">
    <property type="entry name" value="ABC_TRANSPORTER_1"/>
    <property type="match status" value="1"/>
</dbReference>
<dbReference type="HOGENOM" id="CLU_000604_36_0_1"/>
<evidence type="ECO:0000313" key="7">
    <source>
        <dbReference type="Proteomes" id="UP000032141"/>
    </source>
</evidence>
<protein>
    <recommendedName>
        <fullName evidence="5">ABC transporter domain-containing protein</fullName>
    </recommendedName>
</protein>
<dbReference type="InterPro" id="IPR017871">
    <property type="entry name" value="ABC_transporter-like_CS"/>
</dbReference>
<feature type="domain" description="ABC transporter" evidence="5">
    <location>
        <begin position="16"/>
        <end position="260"/>
    </location>
</feature>
<evidence type="ECO:0000256" key="3">
    <source>
        <dbReference type="ARBA" id="ARBA00022840"/>
    </source>
</evidence>
<dbReference type="InterPro" id="IPR027417">
    <property type="entry name" value="P-loop_NTPase"/>
</dbReference>
<keyword evidence="1" id="KW-0677">Repeat</keyword>
<dbReference type="GO" id="GO:0016887">
    <property type="term" value="F:ATP hydrolysis activity"/>
    <property type="evidence" value="ECO:0007669"/>
    <property type="project" value="InterPro"/>
</dbReference>
<dbReference type="PANTHER" id="PTHR19211">
    <property type="entry name" value="ATP-BINDING TRANSPORT PROTEIN-RELATED"/>
    <property type="match status" value="1"/>
</dbReference>
<dbReference type="Gene3D" id="3.40.50.300">
    <property type="entry name" value="P-loop containing nucleotide triphosphate hydrolases"/>
    <property type="match status" value="3"/>
</dbReference>
<reference evidence="6" key="2">
    <citation type="submission" date="2015-03" db="UniProtKB">
        <authorList>
            <consortium name="EnsemblPlants"/>
        </authorList>
    </citation>
    <scope>IDENTIFICATION</scope>
</reference>
<dbReference type="EnsemblPlants" id="Bo7g096880.1">
    <property type="protein sequence ID" value="Bo7g096880.1"/>
    <property type="gene ID" value="Bo7g096880"/>
</dbReference>
<keyword evidence="2" id="KW-0547">Nucleotide-binding</keyword>
<dbReference type="Pfam" id="PF00005">
    <property type="entry name" value="ABC_tran"/>
    <property type="match status" value="2"/>
</dbReference>